<gene>
    <name evidence="7" type="ORF">ORI27_32475</name>
</gene>
<accession>A0ABT3SPD9</accession>
<evidence type="ECO:0000259" key="6">
    <source>
        <dbReference type="Pfam" id="PF14464"/>
    </source>
</evidence>
<dbReference type="Pfam" id="PF14464">
    <property type="entry name" value="Prok-JAB"/>
    <property type="match status" value="1"/>
</dbReference>
<comment type="caution">
    <text evidence="7">The sequence shown here is derived from an EMBL/GenBank/DDBJ whole genome shotgun (WGS) entry which is preliminary data.</text>
</comment>
<dbReference type="RefSeq" id="WP_266001350.1">
    <property type="nucleotide sequence ID" value="NZ_JAPJDN010000079.1"/>
</dbReference>
<keyword evidence="3" id="KW-0378">Hydrolase</keyword>
<evidence type="ECO:0000256" key="5">
    <source>
        <dbReference type="ARBA" id="ARBA00023049"/>
    </source>
</evidence>
<reference evidence="7 8" key="1">
    <citation type="submission" date="2022-11" db="EMBL/GenBank/DDBJ databases">
        <title>Mycobacterium sp. nov.</title>
        <authorList>
            <person name="Papic B."/>
            <person name="Spicic S."/>
            <person name="Duvnjak S."/>
        </authorList>
    </citation>
    <scope>NUCLEOTIDE SEQUENCE [LARGE SCALE GENOMIC DNA]</scope>
    <source>
        <strain evidence="7 8">CVI_P4</strain>
    </source>
</reference>
<keyword evidence="1" id="KW-0645">Protease</keyword>
<evidence type="ECO:0000313" key="8">
    <source>
        <dbReference type="Proteomes" id="UP001300745"/>
    </source>
</evidence>
<feature type="domain" description="JAB" evidence="6">
    <location>
        <begin position="27"/>
        <end position="117"/>
    </location>
</feature>
<sequence>MTVHRRTPLPTATARGQLLVAEQILAPTTRSLRASSGADGPHEGLVLWLGRTVGATTLALSIVCPPARTGRSHVLVDEHAVALAARSARRYGLGVVAQVHSHPGHDTRHSDGDDHLVLMPFPDMFSLVVADYGRGDLHPSRGAGLHQYQDGRWVQVIDDDAMTVVPASTSHANTGRSVQPR</sequence>
<dbReference type="SUPFAM" id="SSF102712">
    <property type="entry name" value="JAB1/MPN domain"/>
    <property type="match status" value="1"/>
</dbReference>
<evidence type="ECO:0000313" key="7">
    <source>
        <dbReference type="EMBL" id="MCX2941404.1"/>
    </source>
</evidence>
<dbReference type="InterPro" id="IPR028090">
    <property type="entry name" value="JAB_dom_prok"/>
</dbReference>
<keyword evidence="5" id="KW-0482">Metalloprotease</keyword>
<keyword evidence="8" id="KW-1185">Reference proteome</keyword>
<name>A0ABT3SPD9_9MYCO</name>
<protein>
    <submittedName>
        <fullName evidence="7">Mov34/MPN/PAD-1 family protein</fullName>
    </submittedName>
</protein>
<evidence type="ECO:0000256" key="3">
    <source>
        <dbReference type="ARBA" id="ARBA00022801"/>
    </source>
</evidence>
<keyword evidence="2" id="KW-0479">Metal-binding</keyword>
<dbReference type="Gene3D" id="3.40.140.10">
    <property type="entry name" value="Cytidine Deaminase, domain 2"/>
    <property type="match status" value="1"/>
</dbReference>
<dbReference type="EMBL" id="JAPJDO010000079">
    <property type="protein sequence ID" value="MCX2941404.1"/>
    <property type="molecule type" value="Genomic_DNA"/>
</dbReference>
<evidence type="ECO:0000256" key="2">
    <source>
        <dbReference type="ARBA" id="ARBA00022723"/>
    </source>
</evidence>
<dbReference type="Proteomes" id="UP001300745">
    <property type="component" value="Unassembled WGS sequence"/>
</dbReference>
<proteinExistence type="predicted"/>
<evidence type="ECO:0000256" key="1">
    <source>
        <dbReference type="ARBA" id="ARBA00022670"/>
    </source>
</evidence>
<keyword evidence="4" id="KW-0862">Zinc</keyword>
<evidence type="ECO:0000256" key="4">
    <source>
        <dbReference type="ARBA" id="ARBA00022833"/>
    </source>
</evidence>
<organism evidence="7 8">
    <name type="scientific">Mycobacterium pinniadriaticum</name>
    <dbReference type="NCBI Taxonomy" id="2994102"/>
    <lineage>
        <taxon>Bacteria</taxon>
        <taxon>Bacillati</taxon>
        <taxon>Actinomycetota</taxon>
        <taxon>Actinomycetes</taxon>
        <taxon>Mycobacteriales</taxon>
        <taxon>Mycobacteriaceae</taxon>
        <taxon>Mycobacterium</taxon>
    </lineage>
</organism>